<proteinExistence type="predicted"/>
<evidence type="ECO:0000313" key="1">
    <source>
        <dbReference type="EMBL" id="UQZ81184.1"/>
    </source>
</evidence>
<dbReference type="EMBL" id="CP027059">
    <property type="protein sequence ID" value="UQZ81184.1"/>
    <property type="molecule type" value="Genomic_DNA"/>
</dbReference>
<dbReference type="PROSITE" id="PS51257">
    <property type="entry name" value="PROKAR_LIPOPROTEIN"/>
    <property type="match status" value="1"/>
</dbReference>
<keyword evidence="2" id="KW-1185">Reference proteome</keyword>
<dbReference type="InterPro" id="IPR058347">
    <property type="entry name" value="DUF8034"/>
</dbReference>
<reference evidence="1" key="1">
    <citation type="submission" date="2018-02" db="EMBL/GenBank/DDBJ databases">
        <authorList>
            <person name="Kim S.-K."/>
            <person name="Jung H.-I."/>
            <person name="Lee S.-W."/>
        </authorList>
    </citation>
    <scope>NUCLEOTIDE SEQUENCE</scope>
    <source>
        <strain evidence="1">SK3146</strain>
    </source>
</reference>
<dbReference type="Pfam" id="PF26099">
    <property type="entry name" value="DUF8034"/>
    <property type="match status" value="1"/>
</dbReference>
<protein>
    <recommendedName>
        <fullName evidence="3">Linalool dehydratase/isomerase domain-containing protein</fullName>
    </recommendedName>
</protein>
<evidence type="ECO:0000313" key="2">
    <source>
        <dbReference type="Proteomes" id="UP001057134"/>
    </source>
</evidence>
<accession>A0ABY4RHT9</accession>
<sequence>MTTSREGTGHVNAGAAAGCAPSGALPQIAARDGWSPPEWALMQRLLLETLNDAAAEFVRRYTYPDGTLIWRDNWPGMDGSDDPYEAFMNLALLYALGGSEEVHALALNMWDAITWQWTQYGQIYNEFDRYYDWMHHGEGYLYLYFLGLTDPHLPKQVQRSVRFAGMYTGDDPEADNYDKEKKLIRSPITGSKGPRFTMTEEDWCTHRGVLDDYLAPFEDIPGVDFASGKCPWSDDNVYREIIRLMNERMARGDVPLNLNATSLVTHAFMMTGEERFRGWVLTYYAAWEERAARNGGIMPDNVGLSGEIGEYMDGKWWGGYYGWRWPHGFMTVIEPLTNAAMNAALLTGDMSRLGEARRQLDLNWSLGKREDGVWVVPHRHFDAGWTDYRQPDPKYAIYLWTVSMAEEDRERANRIEAAAHFREVDVPAVSGRNPATGKETKHFIGNTYPWFRYMQGLAPDYPGQALHAGYRLIRQQLEKMRSDAGNPRSWNYGAYNTDDLSSIHFWQEYCPLYFESLVQLTWGAPMHISHGGLQHARLRYFDADGRRPGLPEQVGALVEALTEDGATVTLVNVGLTAERTVIVQAGGFGEHRFEQAVCYNERGERTAVVPIGSRWLEVKLAPGSGVRLELTMLRYVNAPTYATPWTAEADRAPVLRGRSE</sequence>
<reference evidence="1" key="2">
    <citation type="journal article" date="2021" name="J Anim Sci Technol">
        <title>Complete genome sequence of Paenibacillus konkukensis sp. nov. SK3146 as a potential probiotic strain.</title>
        <authorList>
            <person name="Jung H.I."/>
            <person name="Park S."/>
            <person name="Niu K.M."/>
            <person name="Lee S.W."/>
            <person name="Kothari D."/>
            <person name="Yi K.J."/>
            <person name="Kim S.K."/>
        </authorList>
    </citation>
    <scope>NUCLEOTIDE SEQUENCE</scope>
    <source>
        <strain evidence="1">SK3146</strain>
    </source>
</reference>
<dbReference type="Proteomes" id="UP001057134">
    <property type="component" value="Chromosome"/>
</dbReference>
<evidence type="ECO:0008006" key="3">
    <source>
        <dbReference type="Google" id="ProtNLM"/>
    </source>
</evidence>
<name>A0ABY4RHT9_9BACL</name>
<gene>
    <name evidence="1" type="ORF">SK3146_00340</name>
</gene>
<organism evidence="1 2">
    <name type="scientific">Paenibacillus konkukensis</name>
    <dbReference type="NCBI Taxonomy" id="2020716"/>
    <lineage>
        <taxon>Bacteria</taxon>
        <taxon>Bacillati</taxon>
        <taxon>Bacillota</taxon>
        <taxon>Bacilli</taxon>
        <taxon>Bacillales</taxon>
        <taxon>Paenibacillaceae</taxon>
        <taxon>Paenibacillus</taxon>
    </lineage>
</organism>